<organism evidence="6 7">
    <name type="scientific">Rhizobium rhizogenes NBRC 13257</name>
    <dbReference type="NCBI Taxonomy" id="1220581"/>
    <lineage>
        <taxon>Bacteria</taxon>
        <taxon>Pseudomonadati</taxon>
        <taxon>Pseudomonadota</taxon>
        <taxon>Alphaproteobacteria</taxon>
        <taxon>Hyphomicrobiales</taxon>
        <taxon>Rhizobiaceae</taxon>
        <taxon>Rhizobium/Agrobacterium group</taxon>
        <taxon>Rhizobium</taxon>
    </lineage>
</organism>
<dbReference type="Proteomes" id="UP000026941">
    <property type="component" value="Unassembled WGS sequence"/>
</dbReference>
<feature type="domain" description="Solute-binding protein family 3/N-terminal" evidence="5">
    <location>
        <begin position="38"/>
        <end position="259"/>
    </location>
</feature>
<feature type="chain" id="PRO_5041655995" evidence="4">
    <location>
        <begin position="28"/>
        <end position="343"/>
    </location>
</feature>
<comment type="caution">
    <text evidence="6">The sequence shown here is derived from an EMBL/GenBank/DDBJ whole genome shotgun (WGS) entry which is preliminary data.</text>
</comment>
<evidence type="ECO:0000256" key="2">
    <source>
        <dbReference type="ARBA" id="ARBA00010742"/>
    </source>
</evidence>
<proteinExistence type="inferred from homology"/>
<evidence type="ECO:0000256" key="1">
    <source>
        <dbReference type="ARBA" id="ARBA00004418"/>
    </source>
</evidence>
<dbReference type="GO" id="GO:0042918">
    <property type="term" value="P:alkanesulfonate transmembrane transport"/>
    <property type="evidence" value="ECO:0007669"/>
    <property type="project" value="TreeGrafter"/>
</dbReference>
<dbReference type="SMART" id="SM00062">
    <property type="entry name" value="PBPb"/>
    <property type="match status" value="1"/>
</dbReference>
<accession>A0AA87U539</accession>
<reference evidence="6 7" key="1">
    <citation type="submission" date="2014-05" db="EMBL/GenBank/DDBJ databases">
        <title>Whole genome shotgun sequence of Rhizobium rhizogenes NBRC 13257.</title>
        <authorList>
            <person name="Katano-Makiyama Y."/>
            <person name="Hosoyama A."/>
            <person name="Hashimoto M."/>
            <person name="Hosoyama Y."/>
            <person name="Noguchi M."/>
            <person name="Tsuchikane K."/>
            <person name="Kimura A."/>
            <person name="Ohji S."/>
            <person name="Ichikawa N."/>
            <person name="Yamazoe A."/>
            <person name="Fujita N."/>
        </authorList>
    </citation>
    <scope>NUCLEOTIDE SEQUENCE [LARGE SCALE GENOMIC DNA]</scope>
    <source>
        <strain evidence="6 7">NBRC 13257</strain>
    </source>
</reference>
<dbReference type="SUPFAM" id="SSF53850">
    <property type="entry name" value="Periplasmic binding protein-like II"/>
    <property type="match status" value="1"/>
</dbReference>
<dbReference type="PANTHER" id="PTHR30024">
    <property type="entry name" value="ALIPHATIC SULFONATES-BINDING PROTEIN-RELATED"/>
    <property type="match status" value="1"/>
</dbReference>
<dbReference type="RefSeq" id="WP_007690645.1">
    <property type="nucleotide sequence ID" value="NZ_BAYX01000006.1"/>
</dbReference>
<dbReference type="InterPro" id="IPR001638">
    <property type="entry name" value="Solute-binding_3/MltF_N"/>
</dbReference>
<dbReference type="AlphaFoldDB" id="A0AA87U539"/>
<evidence type="ECO:0000256" key="3">
    <source>
        <dbReference type="ARBA" id="ARBA00022729"/>
    </source>
</evidence>
<dbReference type="PANTHER" id="PTHR30024:SF47">
    <property type="entry name" value="TAURINE-BINDING PERIPLASMIC PROTEIN"/>
    <property type="match status" value="1"/>
</dbReference>
<evidence type="ECO:0000313" key="7">
    <source>
        <dbReference type="Proteomes" id="UP000026941"/>
    </source>
</evidence>
<gene>
    <name evidence="6" type="ORF">RRH01S_06_01860</name>
</gene>
<dbReference type="Gene3D" id="3.40.190.10">
    <property type="entry name" value="Periplasmic binding protein-like II"/>
    <property type="match status" value="2"/>
</dbReference>
<sequence length="343" mass="36569">MERRTFLIGTASIGAAAFFQASVPAIADDAKPEKPDLTLAVGGKPLLYYLPLTIAEKKGFFKEEGLNVTINDFAGGAKSLQALIGGSVDVVAGAYEHTIRMQNKGQDIVAICGLGRFPGIVIAVRKELAGEIKSVADLKGRKIGVTAPGSSTALMLQYALQKNGLAPTDVALIGIGGGASAVAAIKNGEVDGLSHLDPVIAQLQYEDQVSVLIDTRTEAGTRALFGGPNPAATVYIQRSFAEANPVTTQRVTNAFLKALKWIEQAKPEDVADTVPEDYLLGNRDLYIQAFKNSKEMYSPDGMISEEGYKSMMSVLKTLDPELADADVPYDKTFDPRFIKAAKL</sequence>
<evidence type="ECO:0000256" key="4">
    <source>
        <dbReference type="SAM" id="SignalP"/>
    </source>
</evidence>
<dbReference type="Pfam" id="PF13379">
    <property type="entry name" value="NMT1_2"/>
    <property type="match status" value="1"/>
</dbReference>
<protein>
    <submittedName>
        <fullName evidence="6">ABC transporter substrate-binding protein</fullName>
    </submittedName>
</protein>
<evidence type="ECO:0000313" key="6">
    <source>
        <dbReference type="EMBL" id="GAJ93565.1"/>
    </source>
</evidence>
<dbReference type="GO" id="GO:0042597">
    <property type="term" value="C:periplasmic space"/>
    <property type="evidence" value="ECO:0007669"/>
    <property type="project" value="UniProtKB-SubCell"/>
</dbReference>
<name>A0AA87U539_RHIRH</name>
<dbReference type="EMBL" id="BAYX01000006">
    <property type="protein sequence ID" value="GAJ93565.1"/>
    <property type="molecule type" value="Genomic_DNA"/>
</dbReference>
<keyword evidence="3 4" id="KW-0732">Signal</keyword>
<comment type="similarity">
    <text evidence="2">Belongs to the bacterial solute-binding protein SsuA/TauA family.</text>
</comment>
<comment type="subcellular location">
    <subcellularLocation>
        <location evidence="1">Periplasm</location>
    </subcellularLocation>
</comment>
<evidence type="ECO:0000259" key="5">
    <source>
        <dbReference type="SMART" id="SM00062"/>
    </source>
</evidence>
<feature type="signal peptide" evidence="4">
    <location>
        <begin position="1"/>
        <end position="27"/>
    </location>
</feature>